<dbReference type="Pfam" id="PF25994">
    <property type="entry name" value="HH_AprE"/>
    <property type="match status" value="1"/>
</dbReference>
<evidence type="ECO:0000259" key="2">
    <source>
        <dbReference type="Pfam" id="PF25994"/>
    </source>
</evidence>
<evidence type="ECO:0000313" key="4">
    <source>
        <dbReference type="Proteomes" id="UP000272706"/>
    </source>
</evidence>
<dbReference type="AlphaFoldDB" id="A0A3A5JZW8"/>
<feature type="domain" description="AprE-like long alpha-helical hairpin" evidence="2">
    <location>
        <begin position="6"/>
        <end position="92"/>
    </location>
</feature>
<dbReference type="EMBL" id="QZWZ01000076">
    <property type="protein sequence ID" value="RJT24188.1"/>
    <property type="molecule type" value="Genomic_DNA"/>
</dbReference>
<proteinExistence type="predicted"/>
<evidence type="ECO:0000313" key="3">
    <source>
        <dbReference type="EMBL" id="RJT24188.1"/>
    </source>
</evidence>
<dbReference type="Proteomes" id="UP000272706">
    <property type="component" value="Unassembled WGS sequence"/>
</dbReference>
<organism evidence="3 4">
    <name type="scientific">Mesorhizobium waimense</name>
    <dbReference type="NCBI Taxonomy" id="1300307"/>
    <lineage>
        <taxon>Bacteria</taxon>
        <taxon>Pseudomonadati</taxon>
        <taxon>Pseudomonadota</taxon>
        <taxon>Alphaproteobacteria</taxon>
        <taxon>Hyphomicrobiales</taxon>
        <taxon>Phyllobacteriaceae</taxon>
        <taxon>Mesorhizobium</taxon>
    </lineage>
</organism>
<evidence type="ECO:0000256" key="1">
    <source>
        <dbReference type="SAM" id="Coils"/>
    </source>
</evidence>
<accession>A0A3A5JZW8</accession>
<keyword evidence="4" id="KW-1185">Reference proteome</keyword>
<comment type="caution">
    <text evidence="3">The sequence shown here is derived from an EMBL/GenBank/DDBJ whole genome shotgun (WGS) entry which is preliminary data.</text>
</comment>
<keyword evidence="1" id="KW-0175">Coiled coil</keyword>
<feature type="coiled-coil region" evidence="1">
    <location>
        <begin position="44"/>
        <end position="71"/>
    </location>
</feature>
<dbReference type="RefSeq" id="WP_120019164.1">
    <property type="nucleotide sequence ID" value="NZ_QZWZ01000076.1"/>
</dbReference>
<dbReference type="InterPro" id="IPR058781">
    <property type="entry name" value="HH_AprE-like"/>
</dbReference>
<protein>
    <recommendedName>
        <fullName evidence="2">AprE-like long alpha-helical hairpin domain-containing protein</fullName>
    </recommendedName>
</protein>
<sequence length="94" mass="10595">MFQPEIPSLREELSDSRTLLKKGFGVKSRALGLERQIAADQGDAEANRARIESLRQQIAEAEAQIDNVRATQVETASEDLREVQIKARSSRRRC</sequence>
<gene>
    <name evidence="3" type="ORF">D3227_37770</name>
</gene>
<reference evidence="3 4" key="1">
    <citation type="submission" date="2018-09" db="EMBL/GenBank/DDBJ databases">
        <title>Mesorhizobium carmichaelinearum sp. nov. isolated from Carmichaelinea spp. root nodules in New Zealand.</title>
        <authorList>
            <person name="De Meyer S.E."/>
        </authorList>
    </citation>
    <scope>NUCLEOTIDE SEQUENCE [LARGE SCALE GENOMIC DNA]</scope>
    <source>
        <strain evidence="3 4">ICMP19557</strain>
    </source>
</reference>
<name>A0A3A5JZW8_9HYPH</name>